<dbReference type="AlphaFoldDB" id="A0A0E3L7Y6"/>
<evidence type="ECO:0000313" key="2">
    <source>
        <dbReference type="Proteomes" id="UP000033111"/>
    </source>
</evidence>
<accession>A0A0E3L7Y6</accession>
<gene>
    <name evidence="1" type="ORF">MSSIT_0867</name>
</gene>
<proteinExistence type="predicted"/>
<keyword evidence="2" id="KW-1185">Reference proteome</keyword>
<evidence type="ECO:0000313" key="1">
    <source>
        <dbReference type="EMBL" id="AKB27586.1"/>
    </source>
</evidence>
<dbReference type="GeneID" id="24859648"/>
<protein>
    <recommendedName>
        <fullName evidence="3">Amidases related to nicotinamidase</fullName>
    </recommendedName>
</protein>
<dbReference type="EMBL" id="CP009506">
    <property type="protein sequence ID" value="AKB27586.1"/>
    <property type="molecule type" value="Genomic_DNA"/>
</dbReference>
<dbReference type="InterPro" id="IPR021866">
    <property type="entry name" value="SpoIIAA-like"/>
</dbReference>
<dbReference type="OrthoDB" id="132342at2157"/>
<name>A0A0E3L7Y6_9EURY</name>
<dbReference type="Gene3D" id="3.40.50.10600">
    <property type="entry name" value="SpoIIaa-like domains"/>
    <property type="match status" value="1"/>
</dbReference>
<dbReference type="Proteomes" id="UP000033111">
    <property type="component" value="Chromosome"/>
</dbReference>
<evidence type="ECO:0008006" key="3">
    <source>
        <dbReference type="Google" id="ProtNLM"/>
    </source>
</evidence>
<reference evidence="1 2" key="1">
    <citation type="submission" date="2014-07" db="EMBL/GenBank/DDBJ databases">
        <title>Methanogenic archaea and the global carbon cycle.</title>
        <authorList>
            <person name="Henriksen J.R."/>
            <person name="Luke J."/>
            <person name="Reinhart S."/>
            <person name="Benedict M.N."/>
            <person name="Youngblut N.D."/>
            <person name="Metcalf M.E."/>
            <person name="Whitaker R.J."/>
            <person name="Metcalf W.W."/>
        </authorList>
    </citation>
    <scope>NUCLEOTIDE SEQUENCE [LARGE SCALE GENOMIC DNA]</scope>
    <source>
        <strain evidence="1 2">T4/M</strain>
    </source>
</reference>
<dbReference type="SUPFAM" id="SSF52091">
    <property type="entry name" value="SpoIIaa-like"/>
    <property type="match status" value="1"/>
</dbReference>
<organism evidence="1 2">
    <name type="scientific">Methanosarcina siciliae T4/M</name>
    <dbReference type="NCBI Taxonomy" id="1434120"/>
    <lineage>
        <taxon>Archaea</taxon>
        <taxon>Methanobacteriati</taxon>
        <taxon>Methanobacteriota</taxon>
        <taxon>Stenosarchaea group</taxon>
        <taxon>Methanomicrobia</taxon>
        <taxon>Methanosarcinales</taxon>
        <taxon>Methanosarcinaceae</taxon>
        <taxon>Methanosarcina</taxon>
    </lineage>
</organism>
<dbReference type="InterPro" id="IPR036513">
    <property type="entry name" value="STAS_dom_sf"/>
</dbReference>
<dbReference type="PATRIC" id="fig|1434120.4.peg.1093"/>
<dbReference type="KEGG" id="msw:MSSIT_0867"/>
<dbReference type="InterPro" id="IPR038396">
    <property type="entry name" value="SpoIIAA-like_sf"/>
</dbReference>
<dbReference type="HOGENOM" id="CLU_137390_1_1_2"/>
<dbReference type="Pfam" id="PF11964">
    <property type="entry name" value="SpoIIAA-like"/>
    <property type="match status" value="1"/>
</dbReference>
<sequence length="120" mass="13578">MIEIMPDLPENVVAAIANGQVTGDDYEKVLIPAIEDKIRTQGKIRMLYQLGPNFTGFTYDAMWDDAKVGIWHLTAFEKIAVVSDADWIIDAVKVFKFAIPCPVKTFRNKEFAEAKAWIIE</sequence>
<dbReference type="RefSeq" id="WP_048170404.1">
    <property type="nucleotide sequence ID" value="NZ_CP009506.1"/>
</dbReference>